<dbReference type="GeneID" id="29081429"/>
<accession>A0A1B0Z2U0</accession>
<dbReference type="KEGG" id="vg:29081429"/>
<protein>
    <recommendedName>
        <fullName evidence="1">PD(D/E)XK endonuclease domain-containing protein</fullName>
    </recommendedName>
</protein>
<sequence length="163" mass="18839">MNTKQRGMIGETRFLFKCTELGITVSQPFGDNAPYDFVIDVNGRLLKVQCKTLMMDKNTYLLDASTTNFYNGKCKSVYHGEKVDLYYGYHPETGIEVLVDPKQYPKNLRLRVEPPKNNQVVGIKWLKDFLFDNVIQEIMNYGCETKASKHEVRERQVLSSDVQ</sequence>
<proteinExistence type="predicted"/>
<evidence type="ECO:0000313" key="2">
    <source>
        <dbReference type="EMBL" id="ANO57808.1"/>
    </source>
</evidence>
<keyword evidence="3" id="KW-1185">Reference proteome</keyword>
<dbReference type="Pfam" id="PF11645">
    <property type="entry name" value="PDDEXK_5"/>
    <property type="match status" value="1"/>
</dbReference>
<dbReference type="Proteomes" id="UP000204338">
    <property type="component" value="Segment"/>
</dbReference>
<dbReference type="InterPro" id="IPR011856">
    <property type="entry name" value="tRNA_endonuc-like_dom_sf"/>
</dbReference>
<dbReference type="GO" id="GO:0003676">
    <property type="term" value="F:nucleic acid binding"/>
    <property type="evidence" value="ECO:0007669"/>
    <property type="project" value="InterPro"/>
</dbReference>
<evidence type="ECO:0000313" key="3">
    <source>
        <dbReference type="Proteomes" id="UP000204338"/>
    </source>
</evidence>
<name>A0A1B0Z2U0_9CAUD</name>
<reference evidence="2 3" key="1">
    <citation type="journal article" date="2019" name="Curr. Microbiol.">
        <title>Isolation and Genome Sequence Characterization of Bacteriophage vB_SalM_PM10, a Cba120virus, Concurrently Infecting Salmonella enterica Serovars Typhimurium, Typhi, and Enteritidis.</title>
        <authorList>
            <person name="Newase S."/>
            <person name="Kapadnis B.P."/>
            <person name="Shashidhar R."/>
        </authorList>
    </citation>
    <scope>NUCLEOTIDE SEQUENCE [LARGE SCALE GENOMIC DNA]</scope>
</reference>
<dbReference type="Gene3D" id="3.40.1350.10">
    <property type="match status" value="1"/>
</dbReference>
<evidence type="ECO:0000259" key="1">
    <source>
        <dbReference type="Pfam" id="PF11645"/>
    </source>
</evidence>
<dbReference type="EMBL" id="KX438380">
    <property type="protein sequence ID" value="ANO57808.1"/>
    <property type="molecule type" value="Genomic_DNA"/>
</dbReference>
<dbReference type="InterPro" id="IPR021671">
    <property type="entry name" value="PD(D/E)XK_Endonuc"/>
</dbReference>
<dbReference type="RefSeq" id="YP_009293371.1">
    <property type="nucleotide sequence ID" value="NC_031128.1"/>
</dbReference>
<feature type="domain" description="PD(D/E)XK endonuclease" evidence="1">
    <location>
        <begin position="1"/>
        <end position="131"/>
    </location>
</feature>
<organism evidence="2 3">
    <name type="scientific">Salmonella phage vB-SalM-PM10</name>
    <dbReference type="NCBI Taxonomy" id="1868654"/>
    <lineage>
        <taxon>Viruses</taxon>
        <taxon>Duplodnaviria</taxon>
        <taxon>Heunggongvirae</taxon>
        <taxon>Uroviricota</taxon>
        <taxon>Caudoviricetes</taxon>
        <taxon>Pantevenvirales</taxon>
        <taxon>Ackermannviridae</taxon>
        <taxon>Cvivirinae</taxon>
        <taxon>Kuttervirus</taxon>
        <taxon>Kuttervirus PM10</taxon>
    </lineage>
</organism>